<dbReference type="AlphaFoldDB" id="A0A1I3VT60"/>
<reference evidence="3" key="1">
    <citation type="submission" date="2016-10" db="EMBL/GenBank/DDBJ databases">
        <authorList>
            <person name="Varghese N."/>
            <person name="Submissions S."/>
        </authorList>
    </citation>
    <scope>NUCLEOTIDE SEQUENCE [LARGE SCALE GENOMIC DNA]</scope>
    <source>
        <strain evidence="3">CGMCC 4.2126</strain>
    </source>
</reference>
<organism evidence="2 3">
    <name type="scientific">Streptosporangium canum</name>
    <dbReference type="NCBI Taxonomy" id="324952"/>
    <lineage>
        <taxon>Bacteria</taxon>
        <taxon>Bacillati</taxon>
        <taxon>Actinomycetota</taxon>
        <taxon>Actinomycetes</taxon>
        <taxon>Streptosporangiales</taxon>
        <taxon>Streptosporangiaceae</taxon>
        <taxon>Streptosporangium</taxon>
    </lineage>
</organism>
<dbReference type="EMBL" id="FOQY01000015">
    <property type="protein sequence ID" value="SFJ98598.1"/>
    <property type="molecule type" value="Genomic_DNA"/>
</dbReference>
<sequence>MTARSFRRRTVRVVECRPRPLTDTPLQVPDAAVGQMSHLLDHSGVVALIAAELAGRPGPRGLPIRTVLLGLLLSIHYIGKATLCDAWRLVTFSLTPAAQDRLSLKPINPDDPYERLASSRRFYRAFDRITSTLDPARTDRRTRLPRHKAIQHAVAWEDDDPEHRRLRDLLQTIVTNLILAPVVQDKGRRYFKYYQGHVGIDATAMPTWAKPPRANRGLASTEITAGWHHSAGNDRPTFGYSATLATATRTRTTLGTYPQLVLGLVIDTPHKRIGQNAITTLHGFAPLGLPVGALAVDRAYTDQATEHFARPARALGYHLVLDYKQDQRGLQGSAHGALLIDGNLACPLMPTPLIHATKGLDDKTVRTPPEQLNELIAAREPYWLKLKQSADAQGRIRLQCPAAGPSPSVTCPRLNRTRPTPPASPAAVDLTNARQRDAHLAAKPTIQLPDNERKRLLPLAELPRICQKSTITLRPDDLGIKDKLRQDRRYLTPTWQDAYRSIRANTEGVNGRIKGHHIDIGDPMNRLAHGRVAQTLLTALMVCLANQHILLSWRQTHDRTEQPAPQDTPTPDEHDPAPPKADSRPPPRE</sequence>
<feature type="region of interest" description="Disordered" evidence="1">
    <location>
        <begin position="407"/>
        <end position="427"/>
    </location>
</feature>
<gene>
    <name evidence="2" type="ORF">SAMN05216275_1159</name>
</gene>
<evidence type="ECO:0000256" key="1">
    <source>
        <dbReference type="SAM" id="MobiDB-lite"/>
    </source>
</evidence>
<name>A0A1I3VT60_9ACTN</name>
<dbReference type="Proteomes" id="UP000199111">
    <property type="component" value="Unassembled WGS sequence"/>
</dbReference>
<accession>A0A1I3VT60</accession>
<evidence type="ECO:0008006" key="4">
    <source>
        <dbReference type="Google" id="ProtNLM"/>
    </source>
</evidence>
<evidence type="ECO:0000313" key="3">
    <source>
        <dbReference type="Proteomes" id="UP000199111"/>
    </source>
</evidence>
<proteinExistence type="predicted"/>
<protein>
    <recommendedName>
        <fullName evidence="4">Transposase DDE domain-containing protein</fullName>
    </recommendedName>
</protein>
<keyword evidence="3" id="KW-1185">Reference proteome</keyword>
<feature type="region of interest" description="Disordered" evidence="1">
    <location>
        <begin position="556"/>
        <end position="589"/>
    </location>
</feature>
<feature type="compositionally biased region" description="Basic and acidic residues" evidence="1">
    <location>
        <begin position="571"/>
        <end position="589"/>
    </location>
</feature>
<evidence type="ECO:0000313" key="2">
    <source>
        <dbReference type="EMBL" id="SFJ98598.1"/>
    </source>
</evidence>